<reference evidence="2 3" key="1">
    <citation type="submission" date="2021-06" db="EMBL/GenBank/DDBJ databases">
        <title>Caerostris extrusa draft genome.</title>
        <authorList>
            <person name="Kono N."/>
            <person name="Arakawa K."/>
        </authorList>
    </citation>
    <scope>NUCLEOTIDE SEQUENCE [LARGE SCALE GENOMIC DNA]</scope>
</reference>
<proteinExistence type="predicted"/>
<evidence type="ECO:0000313" key="3">
    <source>
        <dbReference type="Proteomes" id="UP001054945"/>
    </source>
</evidence>
<dbReference type="Proteomes" id="UP001054945">
    <property type="component" value="Unassembled WGS sequence"/>
</dbReference>
<evidence type="ECO:0000313" key="2">
    <source>
        <dbReference type="EMBL" id="GIY73035.1"/>
    </source>
</evidence>
<name>A0AAV4VUM8_CAEEX</name>
<evidence type="ECO:0000256" key="1">
    <source>
        <dbReference type="SAM" id="Phobius"/>
    </source>
</evidence>
<feature type="transmembrane region" description="Helical" evidence="1">
    <location>
        <begin position="12"/>
        <end position="33"/>
    </location>
</feature>
<keyword evidence="3" id="KW-1185">Reference proteome</keyword>
<dbReference type="AlphaFoldDB" id="A0AAV4VUM8"/>
<sequence>MAISCCCQMSFSFLDIFIHGMILFCLLVLLFFLEDLYTTKGSLHLPNFSFIAALLRQILRYGETGKIFAADFPYLVEGVSKVSLG</sequence>
<protein>
    <submittedName>
        <fullName evidence="2">Uncharacterized protein</fullName>
    </submittedName>
</protein>
<organism evidence="2 3">
    <name type="scientific">Caerostris extrusa</name>
    <name type="common">Bark spider</name>
    <name type="synonym">Caerostris bankana</name>
    <dbReference type="NCBI Taxonomy" id="172846"/>
    <lineage>
        <taxon>Eukaryota</taxon>
        <taxon>Metazoa</taxon>
        <taxon>Ecdysozoa</taxon>
        <taxon>Arthropoda</taxon>
        <taxon>Chelicerata</taxon>
        <taxon>Arachnida</taxon>
        <taxon>Araneae</taxon>
        <taxon>Araneomorphae</taxon>
        <taxon>Entelegynae</taxon>
        <taxon>Araneoidea</taxon>
        <taxon>Araneidae</taxon>
        <taxon>Caerostris</taxon>
    </lineage>
</organism>
<gene>
    <name evidence="2" type="ORF">CEXT_167991</name>
</gene>
<keyword evidence="1" id="KW-0812">Transmembrane</keyword>
<keyword evidence="1" id="KW-1133">Transmembrane helix</keyword>
<accession>A0AAV4VUM8</accession>
<keyword evidence="1" id="KW-0472">Membrane</keyword>
<comment type="caution">
    <text evidence="2">The sequence shown here is derived from an EMBL/GenBank/DDBJ whole genome shotgun (WGS) entry which is preliminary data.</text>
</comment>
<dbReference type="EMBL" id="BPLR01015024">
    <property type="protein sequence ID" value="GIY73035.1"/>
    <property type="molecule type" value="Genomic_DNA"/>
</dbReference>